<reference evidence="1 2" key="1">
    <citation type="submission" date="2016-10" db="EMBL/GenBank/DDBJ databases">
        <title>Rhodobacter sp. LPB0142, isolated from sea water.</title>
        <authorList>
            <person name="Kim E."/>
            <person name="Yi H."/>
        </authorList>
    </citation>
    <scope>NUCLEOTIDE SEQUENCE [LARGE SCALE GENOMIC DNA]</scope>
    <source>
        <strain evidence="1 2">LPB0142</strain>
    </source>
</reference>
<keyword evidence="2" id="KW-1185">Reference proteome</keyword>
<proteinExistence type="predicted"/>
<evidence type="ECO:0000313" key="1">
    <source>
        <dbReference type="EMBL" id="AOZ69967.1"/>
    </source>
</evidence>
<dbReference type="EMBL" id="CP017781">
    <property type="protein sequence ID" value="AOZ69967.1"/>
    <property type="molecule type" value="Genomic_DNA"/>
</dbReference>
<dbReference type="KEGG" id="rhp:LPB142_12065"/>
<dbReference type="AlphaFoldDB" id="A0A1D9MDM5"/>
<dbReference type="RefSeq" id="WP_071166524.1">
    <property type="nucleotide sequence ID" value="NZ_CP017781.1"/>
</dbReference>
<dbReference type="STRING" id="1850250.LPB142_12065"/>
<accession>A0A1D9MDM5</accession>
<name>A0A1D9MDM5_9RHOB</name>
<protein>
    <submittedName>
        <fullName evidence="1">Uncharacterized protein</fullName>
    </submittedName>
</protein>
<gene>
    <name evidence="1" type="ORF">LPB142_12065</name>
</gene>
<evidence type="ECO:0000313" key="2">
    <source>
        <dbReference type="Proteomes" id="UP000176562"/>
    </source>
</evidence>
<sequence length="99" mass="10208">MRIELSVLLFSALVGPLAALHAPDARSEGPWIVIVPPWRDPGTVISRAGAREIGPSSAPWGHLVAAPSPAAREALIETGGWLVMNADFALGLCGSDDGG</sequence>
<dbReference type="Proteomes" id="UP000176562">
    <property type="component" value="Chromosome"/>
</dbReference>
<organism evidence="1 2">
    <name type="scientific">Rhodobacter xanthinilyticus</name>
    <dbReference type="NCBI Taxonomy" id="1850250"/>
    <lineage>
        <taxon>Bacteria</taxon>
        <taxon>Pseudomonadati</taxon>
        <taxon>Pseudomonadota</taxon>
        <taxon>Alphaproteobacteria</taxon>
        <taxon>Rhodobacterales</taxon>
        <taxon>Rhodobacter group</taxon>
        <taxon>Rhodobacter</taxon>
    </lineage>
</organism>